<keyword evidence="3" id="KW-1185">Reference proteome</keyword>
<dbReference type="RefSeq" id="WP_039365827.1">
    <property type="nucleotide sequence ID" value="NZ_JWTA01000004.1"/>
</dbReference>
<dbReference type="InterPro" id="IPR022134">
    <property type="entry name" value="DUF3667"/>
</dbReference>
<organism evidence="2 3">
    <name type="scientific">Chryseobacterium taiwanense</name>
    <dbReference type="NCBI Taxonomy" id="363331"/>
    <lineage>
        <taxon>Bacteria</taxon>
        <taxon>Pseudomonadati</taxon>
        <taxon>Bacteroidota</taxon>
        <taxon>Flavobacteriia</taxon>
        <taxon>Flavobacteriales</taxon>
        <taxon>Weeksellaceae</taxon>
        <taxon>Chryseobacterium group</taxon>
        <taxon>Chryseobacterium</taxon>
    </lineage>
</organism>
<reference evidence="2 3" key="1">
    <citation type="submission" date="2014-12" db="EMBL/GenBank/DDBJ databases">
        <title>Genome sequencing of Chryseobacterium taiwanense TPW19.</title>
        <authorList>
            <person name="Tan P.W."/>
            <person name="Chan K.-G."/>
        </authorList>
    </citation>
    <scope>NUCLEOTIDE SEQUENCE [LARGE SCALE GENOMIC DNA]</scope>
    <source>
        <strain evidence="2 3">TPW19</strain>
    </source>
</reference>
<keyword evidence="1" id="KW-0472">Membrane</keyword>
<evidence type="ECO:0000313" key="2">
    <source>
        <dbReference type="EMBL" id="KIC64110.1"/>
    </source>
</evidence>
<dbReference type="OrthoDB" id="7446256at2"/>
<keyword evidence="1" id="KW-1133">Transmembrane helix</keyword>
<protein>
    <recommendedName>
        <fullName evidence="4">DUF3667 domain-containing protein</fullName>
    </recommendedName>
</protein>
<feature type="transmembrane region" description="Helical" evidence="1">
    <location>
        <begin position="78"/>
        <end position="96"/>
    </location>
</feature>
<feature type="transmembrane region" description="Helical" evidence="1">
    <location>
        <begin position="130"/>
        <end position="150"/>
    </location>
</feature>
<dbReference type="STRING" id="363331.RM51_05185"/>
<comment type="caution">
    <text evidence="2">The sequence shown here is derived from an EMBL/GenBank/DDBJ whole genome shotgun (WGS) entry which is preliminary data.</text>
</comment>
<feature type="transmembrane region" description="Helical" evidence="1">
    <location>
        <begin position="192"/>
        <end position="212"/>
    </location>
</feature>
<gene>
    <name evidence="2" type="ORF">RM51_05185</name>
</gene>
<feature type="transmembrane region" description="Helical" evidence="1">
    <location>
        <begin position="162"/>
        <end position="186"/>
    </location>
</feature>
<dbReference type="Proteomes" id="UP000031167">
    <property type="component" value="Unassembled WGS sequence"/>
</dbReference>
<evidence type="ECO:0000313" key="3">
    <source>
        <dbReference type="Proteomes" id="UP000031167"/>
    </source>
</evidence>
<dbReference type="EMBL" id="JWTA01000004">
    <property type="protein sequence ID" value="KIC64110.1"/>
    <property type="molecule type" value="Genomic_DNA"/>
</dbReference>
<dbReference type="AlphaFoldDB" id="A0A0B4DI61"/>
<keyword evidence="1" id="KW-0812">Transmembrane</keyword>
<evidence type="ECO:0000256" key="1">
    <source>
        <dbReference type="SAM" id="Phobius"/>
    </source>
</evidence>
<evidence type="ECO:0008006" key="4">
    <source>
        <dbReference type="Google" id="ProtNLM"/>
    </source>
</evidence>
<dbReference type="Pfam" id="PF12412">
    <property type="entry name" value="DUF3667"/>
    <property type="match status" value="1"/>
</dbReference>
<feature type="transmembrane region" description="Helical" evidence="1">
    <location>
        <begin position="224"/>
        <end position="256"/>
    </location>
</feature>
<proteinExistence type="predicted"/>
<sequence>MESTCLNCSQPITANFCGNCGQKKYKRIDRKYIMDEVQYTFIHTNKGFLYSVKNIIKNPGKTAREFIEGNRVNHYKPILLAFVLSGISAFISYKILGMADTVMKHFQSEKYAAAAGSQFMHDYMSFVTSYNSFIMLLSIPFFSFFTYLSFKKWGHNYYEHIVINSYILSFYTISLIVLFYPVLFFLKGSPATFYNVSMISLLLTPLLLVFFFKEFYNDKPLKSIILRVLALVGVIIVGVFILLTAIIVLGFIVAMLKGPEALEYLAPKKH</sequence>
<accession>A0A0B4DI61</accession>
<name>A0A0B4DI61_9FLAO</name>